<dbReference type="PANTHER" id="PTHR45708:SF4">
    <property type="entry name" value="XYLANASE INHIBITOR PROTEIN 1"/>
    <property type="match status" value="1"/>
</dbReference>
<keyword evidence="2" id="KW-0964">Secreted</keyword>
<evidence type="ECO:0000256" key="5">
    <source>
        <dbReference type="ARBA" id="ARBA00023157"/>
    </source>
</evidence>
<dbReference type="SUPFAM" id="SSF51445">
    <property type="entry name" value="(Trans)glycosidases"/>
    <property type="match status" value="2"/>
</dbReference>
<dbReference type="OMA" id="CKSHTHN"/>
<dbReference type="CDD" id="cd02877">
    <property type="entry name" value="GH18_hevamine_XipI_class_III"/>
    <property type="match status" value="2"/>
</dbReference>
<feature type="domain" description="GH18" evidence="8">
    <location>
        <begin position="34"/>
        <end position="308"/>
    </location>
</feature>
<dbReference type="GO" id="GO:0050832">
    <property type="term" value="P:defense response to fungus"/>
    <property type="evidence" value="ECO:0007669"/>
    <property type="project" value="UniProtKB-ARBA"/>
</dbReference>
<dbReference type="HOGENOM" id="CLU_035194_0_0_1"/>
<accession>A0A0E0RCA2</accession>
<evidence type="ECO:0000256" key="7">
    <source>
        <dbReference type="SAM" id="SignalP"/>
    </source>
</evidence>
<reference evidence="10" key="1">
    <citation type="submission" date="2013-06" db="EMBL/GenBank/DDBJ databases">
        <authorList>
            <person name="Zhao Q."/>
        </authorList>
    </citation>
    <scope>NUCLEOTIDE SEQUENCE</scope>
    <source>
        <strain evidence="10">cv. W1943</strain>
    </source>
</reference>
<dbReference type="AlphaFoldDB" id="A0A0E0RCA2"/>
<dbReference type="Gramene" id="ORUFI11G25320.1">
    <property type="protein sequence ID" value="ORUFI11G25320.1"/>
    <property type="gene ID" value="ORUFI11G25320"/>
</dbReference>
<evidence type="ECO:0000256" key="4">
    <source>
        <dbReference type="ARBA" id="ARBA00022821"/>
    </source>
</evidence>
<proteinExistence type="inferred from homology"/>
<comment type="subcellular location">
    <subcellularLocation>
        <location evidence="1">Secreted</location>
    </subcellularLocation>
</comment>
<dbReference type="InterPro" id="IPR050542">
    <property type="entry name" value="Glycosyl_Hydrlase18_Chitinase"/>
</dbReference>
<reference evidence="9" key="2">
    <citation type="submission" date="2015-06" db="UniProtKB">
        <authorList>
            <consortium name="EnsemblPlants"/>
        </authorList>
    </citation>
    <scope>IDENTIFICATION</scope>
</reference>
<dbReference type="PROSITE" id="PS51910">
    <property type="entry name" value="GH18_2"/>
    <property type="match status" value="2"/>
</dbReference>
<evidence type="ECO:0000256" key="1">
    <source>
        <dbReference type="ARBA" id="ARBA00004613"/>
    </source>
</evidence>
<dbReference type="GO" id="GO:0004568">
    <property type="term" value="F:chitinase activity"/>
    <property type="evidence" value="ECO:0007669"/>
    <property type="project" value="TreeGrafter"/>
</dbReference>
<name>A0A0E0RCA2_ORYRU</name>
<evidence type="ECO:0000256" key="3">
    <source>
        <dbReference type="ARBA" id="ARBA00022729"/>
    </source>
</evidence>
<dbReference type="InterPro" id="IPR045321">
    <property type="entry name" value="Cts1-like"/>
</dbReference>
<evidence type="ECO:0000313" key="10">
    <source>
        <dbReference type="Proteomes" id="UP000008022"/>
    </source>
</evidence>
<dbReference type="GO" id="GO:0005975">
    <property type="term" value="P:carbohydrate metabolic process"/>
    <property type="evidence" value="ECO:0007669"/>
    <property type="project" value="InterPro"/>
</dbReference>
<feature type="signal peptide" evidence="7">
    <location>
        <begin position="1"/>
        <end position="29"/>
    </location>
</feature>
<feature type="domain" description="GH18" evidence="8">
    <location>
        <begin position="328"/>
        <end position="600"/>
    </location>
</feature>
<dbReference type="FunFam" id="3.20.20.80:FF:000044">
    <property type="entry name" value="Chitinase III C10701-rice"/>
    <property type="match status" value="2"/>
</dbReference>
<sequence length="604" mass="66657">MSKLQLRPPLLATLHCSLLVLLIINGAAAAGKTGELTVIWGRNKDEGSLRSTCDTGLYTTVVISFLTVFGHGRYRTDLAGHPLAGVGADVKHCQKAKNVTVLLSIGGAGDQYSLPTAKSAQDVAEHLWHAYLGGGRRGVSRPFGDAVLDGVDVYVDRGRWGHYDELARRLRSFGREKPAVRLTASPACSLALFDDEVETMKTLSLFERLHVRFYNESSCDYNYFETRPFWGAWRTWTSRFPAARVQVGWPAMEEMSGFVDPQTLRESVLSSVQDDANYGGVMLWDRYYDKITGFGPMARHQLCLLTTTMLVAVVVFLPCLATATGKTGQIAVFWGRNKTEGSLKEACDTGLYTTVIISFFSVFGHGRYWTDLSGHDVSRVGADVKHCQSKNIPVLLSVGGDGYQYSLPTANSAKDVADHLWHAYLGGGRRGVFRPFGDAVLDGVDLYIDHGGPANYDVLVRRLAGYRGKPVLLTATPRCVYPDANAAAALGTGLVRRIHPRFYGDAACTNKTDGEGRRSLFDWEDWDAWTSRFPASQVYVGLPAEETAADWINPESLYYGVMQRAQTASNYGGAMLWDRGADKAYDNYYGRALKDFIFTNRSQQ</sequence>
<dbReference type="InterPro" id="IPR017853">
    <property type="entry name" value="GH"/>
</dbReference>
<evidence type="ECO:0000256" key="2">
    <source>
        <dbReference type="ARBA" id="ARBA00022525"/>
    </source>
</evidence>
<dbReference type="InterPro" id="IPR001223">
    <property type="entry name" value="Glyco_hydro18_cat"/>
</dbReference>
<dbReference type="PANTHER" id="PTHR45708">
    <property type="entry name" value="ENDOCHITINASE"/>
    <property type="match status" value="1"/>
</dbReference>
<dbReference type="eggNOG" id="KOG4701">
    <property type="taxonomic scope" value="Eukaryota"/>
</dbReference>
<dbReference type="Proteomes" id="UP000008022">
    <property type="component" value="Unassembled WGS sequence"/>
</dbReference>
<evidence type="ECO:0000259" key="8">
    <source>
        <dbReference type="PROSITE" id="PS51910"/>
    </source>
</evidence>
<dbReference type="EnsemblPlants" id="ORUFI11G25320.1">
    <property type="protein sequence ID" value="ORUFI11G25320.1"/>
    <property type="gene ID" value="ORUFI11G25320"/>
</dbReference>
<dbReference type="GO" id="GO:0005576">
    <property type="term" value="C:extracellular region"/>
    <property type="evidence" value="ECO:0007669"/>
    <property type="project" value="UniProtKB-SubCell"/>
</dbReference>
<protein>
    <recommendedName>
        <fullName evidence="8">GH18 domain-containing protein</fullName>
    </recommendedName>
</protein>
<dbReference type="Gene3D" id="3.20.20.80">
    <property type="entry name" value="Glycosidases"/>
    <property type="match status" value="2"/>
</dbReference>
<keyword evidence="4" id="KW-0611">Plant defense</keyword>
<keyword evidence="5" id="KW-1015">Disulfide bond</keyword>
<evidence type="ECO:0000256" key="6">
    <source>
        <dbReference type="ARBA" id="ARBA00061481"/>
    </source>
</evidence>
<dbReference type="Pfam" id="PF00704">
    <property type="entry name" value="Glyco_hydro_18"/>
    <property type="match status" value="2"/>
</dbReference>
<evidence type="ECO:0000313" key="9">
    <source>
        <dbReference type="EnsemblPlants" id="ORUFI11G25320.1"/>
    </source>
</evidence>
<feature type="chain" id="PRO_5002372386" description="GH18 domain-containing protein" evidence="7">
    <location>
        <begin position="30"/>
        <end position="604"/>
    </location>
</feature>
<dbReference type="GO" id="GO:0004857">
    <property type="term" value="F:enzyme inhibitor activity"/>
    <property type="evidence" value="ECO:0007669"/>
    <property type="project" value="UniProtKB-ARBA"/>
</dbReference>
<keyword evidence="10" id="KW-1185">Reference proteome</keyword>
<keyword evidence="3 7" id="KW-0732">Signal</keyword>
<organism evidence="9 10">
    <name type="scientific">Oryza rufipogon</name>
    <name type="common">Brownbeard rice</name>
    <name type="synonym">Asian wild rice</name>
    <dbReference type="NCBI Taxonomy" id="4529"/>
    <lineage>
        <taxon>Eukaryota</taxon>
        <taxon>Viridiplantae</taxon>
        <taxon>Streptophyta</taxon>
        <taxon>Embryophyta</taxon>
        <taxon>Tracheophyta</taxon>
        <taxon>Spermatophyta</taxon>
        <taxon>Magnoliopsida</taxon>
        <taxon>Liliopsida</taxon>
        <taxon>Poales</taxon>
        <taxon>Poaceae</taxon>
        <taxon>BOP clade</taxon>
        <taxon>Oryzoideae</taxon>
        <taxon>Oryzeae</taxon>
        <taxon>Oryzinae</taxon>
        <taxon>Oryza</taxon>
    </lineage>
</organism>
<comment type="similarity">
    <text evidence="6">Belongs to the glycosyl hydrolase 18 family. Xylanase inhibitor subfamily.</text>
</comment>